<accession>M3HF42</accession>
<proteinExistence type="predicted"/>
<dbReference type="EMBL" id="AFMD02000162">
    <property type="protein sequence ID" value="EMG22949.1"/>
    <property type="molecule type" value="Genomic_DNA"/>
</dbReference>
<organism evidence="1 2">
    <name type="scientific">Leptospira interrogans serovar Copenhageni str. LT2050</name>
    <dbReference type="NCBI Taxonomy" id="1001598"/>
    <lineage>
        <taxon>Bacteria</taxon>
        <taxon>Pseudomonadati</taxon>
        <taxon>Spirochaetota</taxon>
        <taxon>Spirochaetia</taxon>
        <taxon>Leptospirales</taxon>
        <taxon>Leptospiraceae</taxon>
        <taxon>Leptospira</taxon>
    </lineage>
</organism>
<reference evidence="1 2" key="1">
    <citation type="submission" date="2013-02" db="EMBL/GenBank/DDBJ databases">
        <authorList>
            <person name="Harkins D.M."/>
            <person name="Durkin A.S."/>
            <person name="Brinkac L.M."/>
            <person name="Haft D.H."/>
            <person name="Selengut J.D."/>
            <person name="Sanka R."/>
            <person name="DePew J."/>
            <person name="Purushe J."/>
            <person name="Tulsiani S.M."/>
            <person name="Graham G.C."/>
            <person name="Burns M.-A."/>
            <person name="Dohnt M.F."/>
            <person name="Smythe L.D."/>
            <person name="McKay D.B."/>
            <person name="Craig S.B."/>
            <person name="Vinetz J.M."/>
            <person name="Sutton G.G."/>
            <person name="Nierman W.C."/>
            <person name="Fouts D.E."/>
        </authorList>
    </citation>
    <scope>NUCLEOTIDE SEQUENCE [LARGE SCALE GENOMIC DNA]</scope>
    <source>
        <strain evidence="1 2">LT2050</strain>
    </source>
</reference>
<dbReference type="AlphaFoldDB" id="M3HF42"/>
<evidence type="ECO:0000313" key="2">
    <source>
        <dbReference type="Proteomes" id="UP000011778"/>
    </source>
</evidence>
<dbReference type="Proteomes" id="UP000011778">
    <property type="component" value="Unassembled WGS sequence"/>
</dbReference>
<sequence>MISLVLQVNFSKEIKKNRLRLVSKIDSDLEKNRKRFYFLNQNRYRSKRFFYFFQKK</sequence>
<evidence type="ECO:0000313" key="1">
    <source>
        <dbReference type="EMBL" id="EMG22949.1"/>
    </source>
</evidence>
<comment type="caution">
    <text evidence="1">The sequence shown here is derived from an EMBL/GenBank/DDBJ whole genome shotgun (WGS) entry which is preliminary data.</text>
</comment>
<gene>
    <name evidence="1" type="ORF">LEP1GSC150_1530</name>
</gene>
<name>M3HF42_LEPIT</name>
<protein>
    <submittedName>
        <fullName evidence="1">Uncharacterized protein</fullName>
    </submittedName>
</protein>